<reference evidence="4 5" key="1">
    <citation type="submission" date="2020-06" db="EMBL/GenBank/DDBJ databases">
        <title>Pseudomonas eucalypticola sp. nov., an endophyte of Eucalyptus dunnii leaves with biocontrol ability of eucalyptus leaf blight.</title>
        <authorList>
            <person name="Liu Y."/>
            <person name="Song Z."/>
            <person name="Zeng H."/>
            <person name="Lu M."/>
            <person name="Wang X."/>
            <person name="Lian X."/>
            <person name="Zhang Q."/>
        </authorList>
    </citation>
    <scope>NUCLEOTIDE SEQUENCE [LARGE SCALE GENOMIC DNA]</scope>
    <source>
        <strain evidence="4 5">NP-1</strain>
    </source>
</reference>
<dbReference type="Pfam" id="PF17936">
    <property type="entry name" value="Big_6"/>
    <property type="match status" value="41"/>
</dbReference>
<organism evidence="4 5">
    <name type="scientific">Pseudomonas eucalypticola</name>
    <dbReference type="NCBI Taxonomy" id="2599595"/>
    <lineage>
        <taxon>Bacteria</taxon>
        <taxon>Pseudomonadati</taxon>
        <taxon>Pseudomonadota</taxon>
        <taxon>Gammaproteobacteria</taxon>
        <taxon>Pseudomonadales</taxon>
        <taxon>Pseudomonadaceae</taxon>
        <taxon>Pseudomonas</taxon>
    </lineage>
</organism>
<feature type="domain" description="Bacterial Ig" evidence="2">
    <location>
        <begin position="2630"/>
        <end position="2712"/>
    </location>
</feature>
<feature type="domain" description="Bacterial Ig" evidence="2">
    <location>
        <begin position="331"/>
        <end position="413"/>
    </location>
</feature>
<feature type="domain" description="Bacterial Ig" evidence="2">
    <location>
        <begin position="1610"/>
        <end position="1692"/>
    </location>
</feature>
<feature type="domain" description="Bacterial Ig" evidence="2">
    <location>
        <begin position="2800"/>
        <end position="2882"/>
    </location>
</feature>
<feature type="domain" description="Bacterial Ig" evidence="2">
    <location>
        <begin position="2546"/>
        <end position="2627"/>
    </location>
</feature>
<name>A0A7D5D9K9_9PSED</name>
<feature type="domain" description="Bacterial Ig" evidence="2">
    <location>
        <begin position="2460"/>
        <end position="2542"/>
    </location>
</feature>
<feature type="domain" description="Bacterial Ig" evidence="2">
    <location>
        <begin position="676"/>
        <end position="758"/>
    </location>
</feature>
<evidence type="ECO:0000313" key="5">
    <source>
        <dbReference type="Proteomes" id="UP000509568"/>
    </source>
</evidence>
<dbReference type="NCBIfam" id="NF033677">
    <property type="entry name" value="biofilm_BapA_N"/>
    <property type="match status" value="1"/>
</dbReference>
<feature type="domain" description="Bacterial Ig" evidence="2">
    <location>
        <begin position="1186"/>
        <end position="1268"/>
    </location>
</feature>
<dbReference type="EMBL" id="CP056030">
    <property type="protein sequence ID" value="QKZ05355.1"/>
    <property type="molecule type" value="Genomic_DNA"/>
</dbReference>
<dbReference type="InterPro" id="IPR011049">
    <property type="entry name" value="Serralysin-like_metalloprot_C"/>
</dbReference>
<protein>
    <submittedName>
        <fullName evidence="4">BapA prefix-like domain-containing protein</fullName>
    </submittedName>
</protein>
<feature type="compositionally biased region" description="Low complexity" evidence="1">
    <location>
        <begin position="152"/>
        <end position="165"/>
    </location>
</feature>
<feature type="domain" description="Bacterial Ig" evidence="2">
    <location>
        <begin position="2715"/>
        <end position="2797"/>
    </location>
</feature>
<feature type="domain" description="Bacterial Ig" evidence="2">
    <location>
        <begin position="2035"/>
        <end position="2116"/>
    </location>
</feature>
<feature type="domain" description="Bacterial Ig" evidence="2">
    <location>
        <begin position="3055"/>
        <end position="3137"/>
    </location>
</feature>
<feature type="domain" description="Bacterial Ig" evidence="2">
    <location>
        <begin position="1441"/>
        <end position="1522"/>
    </location>
</feature>
<dbReference type="Gene3D" id="2.60.40.10">
    <property type="entry name" value="Immunoglobulins"/>
    <property type="match status" value="41"/>
</dbReference>
<dbReference type="InterPro" id="IPR055014">
    <property type="entry name" value="BapA_Bap-like_C"/>
</dbReference>
<feature type="domain" description="Bacterial Ig" evidence="2">
    <location>
        <begin position="1866"/>
        <end position="1947"/>
    </location>
</feature>
<feature type="domain" description="Bacterial Ig" evidence="2">
    <location>
        <begin position="3225"/>
        <end position="3306"/>
    </location>
</feature>
<gene>
    <name evidence="4" type="ORF">HWQ56_16775</name>
</gene>
<feature type="domain" description="Bacterial Ig" evidence="2">
    <location>
        <begin position="3478"/>
        <end position="3559"/>
    </location>
</feature>
<feature type="domain" description="Bacterial Ig" evidence="2">
    <location>
        <begin position="416"/>
        <end position="498"/>
    </location>
</feature>
<evidence type="ECO:0000259" key="2">
    <source>
        <dbReference type="Pfam" id="PF17936"/>
    </source>
</evidence>
<sequence length="4346" mass="419785">MDNIVVADKATAQVTAQQFGDVSLPNPAVVQIPVPPDQVASVTRSGDDAVLNLKNGEHVRVSNFFKANAEGVRSDMVFQDENGTLWQAQYNAEAFHGFTFAQVSSLDDLLAGVGVVGSATPEWAIAGLGLLGAGGATAAAVGGGGGGGGSSDSGTAVDTTAPDAPSGLSLSGNGLVLSGLGEIGSTVTVRDAAGNVLGSGTVGSDGSFQVTLSNPQTNGQTLDVTLTDAAGNTSAPGTVTAADTSAPDAPGNLAVNADGSQLSGTAEAGSTITVRGADGSVLGTAVAGADGTFTLTLSQPQTNGQTLTVSATDTAGNTSTAGSVTVADTTAPDAPGNLAVNADGSQLTGTAEAGSTVTVRGADGSVLGTAVAGADGTFSLTLSQPQANGQTLTVSATDATGNTSTNATLTVADTTAPDAPGNLAVTADGSQLTGTAEAGSTVTVRAADGSVLGTAVVAADGTFTLTLSPAQTDGQSLNVSATDAAGNTSTPATAVAPDIGTPDTTAPDAPTDVAISGSGTLVSGHGEVGSTATVIDANGTVLGTAVVGADGSFSLTVSPAQDNGQTLQVTLTDAAGNVSANVALTAPDIQPPAQPANLVLSADGLTLTGTTEPGARVLVHDANGQVIGAARANLDGTFTLTLDTAQINGEHLDVTATDAAGNSSAPVALQAGDTTAPDAVSNVVISADGLALSGQGEAGATVSITNAAGTVIGTGTVSANGTFEVTLAPGVTQGDLVRVVQADAQGNVSPAVTVLAPDADGPATPSDLVVNADGSQVTGTGTAGNLVEVRDGSGNLLGSAVVDTNGQFTVILTPAQANGEVVDVTAIDGNGESSVTVPITAPDITGPTAATDLVVNANGLLLTGRGEVGATVSVTDANGNVLGTAVVAANGSFAVTLANAQINGEALQVTLTDAAGNPSPATAVTAPDLDGPLQPDSLALNIAGTVLTGHGEAGAQITVTDANGNPLGTATVAADGTFSVTLSSAQNNGQTLLVAATDAAGNGAGPVTFVAADTQAPAAATDLVVDGTGSVLTGSGEVGATVTVRDSSGAVLGTATVDGTGHFTVSLSTAQDNAQVLQVVQADAAGNPSTPAQVTAPDLVAPGELTTLSISANGTLVSGQGEPGATVTVRDADGNSLGSAVVGSNGTFEVTLSPAQVNGQALTAEQSDAAGNASPTTDLTAPDIQAPDAPANLALNGAGDALNGTGEPGATVYVYSRDGTLLGSDTVGANGSFTVALSTAQTDGEVLRVNQTDMGNNTSADASLTAADSTPPAPVDGLAISGNGATVTGTGEAGDTVYVRASDGTLLGSSVVADNGTFSVTLTPAQLNGEVLSVTQLDTAQNPSTALSLTAPDLTAPAVPTDLAVSTDGLSVTGNAEANSHIEVRAADGTLLGEVDADGNGAFNVTLNAAQTNAQALQVTATDASNNTSLPGDVNAPDTTAPQDVTNLAVSPDGTQVSGVGEAGSTVTVRDGTTVLGTGTVASDGVFLITLTTAAATGSTLSVTSTDAANNSSTPVDVAGPDGTQLAAPSDLALSSDGTTLTGAGTAGSTITVVDSTGTNLGTTTVNSLGRFTLRFATAQLNAQVLHVTATDSANHTSVPSTVVAADSTAPDAPTDVAVNSTGTTLTGKGEVGATVTALDSAGTVLGSATVASNGTFVIALTPAQADAQALTVTQADAAGNVSQPASTVAPDLTAPDAATGLAINNVGTVVNGQGEAGATVTITNAAGTVVGTGTVDQSGNFQVTLNPAQTDGANLHVSLTDAAGNVSADATVATLDTTPPATVANLTISNDGATLNGTGEAGATVRVTDSSGVLLGTATVAANGTFSVALAPAPNNGQTLDVYQTDAAGNASPSATLTAPDITPPAALTQVAVNADGITVTGHGEPNATVSVRSADGTLLGTGLVASNGAFTLTLTTAQLNAQVLTVTQEDPPGNVSTAVTVTAQDLTPPDSPTDLALNGAGLQLTGHAEAGSTVTVSDAQGNVLGTATAAANGTFQLTLASAQTNGQALSVTATDAADNVSTAANYTAADTTAPLAVTSLAVAADGATLAGQGEVGATVTVRDASGTLLGTGTVASNGSFSLSLAPAAAAGTTLSVVQTDAAGNASGTATVTAPGNLAEPAPTNLVLSADGLTLTGNATLGSNVSVHNAAGTLLGSAQVASDGTFSITLSTAQLNGEQLSATATSSDGINSLPTGLVAADLTAPAALTDLHLAANGTTLTGHGEAGATVTVLGQGGIELGTAVVGANGTFSVTLSTAQTNGQLLNLSQADAAGNESPSVNLTAPDLIAPDAPTALVVSSNGLLLSGTGEAGTTVKVINAAGDLLGTGTVNVDGSFQITLATPQANGQQLAVTLTDAAGNTSAATDLTSVDTTAPTALTQLAIASDGATLTGHGEAGATVTVTDDVGTVLGTATVGTTGTFTLVLATPLTNAEVLTLVQADAAGNLSPTATLTTPDFTAPDQLADVAINAAGALVTGTGEAGAIVTVKDPAGLVLGTAVVLSDGTFSVSLSTPQINGQLLTVQQADPPGNVSTPVVVNAPDLTPPDLATQLQFNADGSVLSGVGEAGTTVHILLADNTEIGTGTVDSTGHFLITLDTAQANGQTVFVTLTDTAGNTSAAATQVAPDITAPDAVTGLALDATGLVVSGAGEAGATVTVTNAAGTTLGTGTVDANGQFTLTLNAAQLNGEQLSVVQQDATGNLSGTTPLLATDVTAPAAPAVTTLTTDGLTLTGTGEAGATLVVTSASGATLATVTVAADGTYTTPLSSAQVNGELLTLVQTDAAGNHSLPLVYQAADTTAPDDVTALAVSATGLAVTGLGEANATVTVTSAAGATLGTATVGVDGHFTVVLNGAQLNGETLTVSQADPAGNLSGNQTVTASDITAPGIPTVTILSTDGLTLTGTAEANSQVTVTSADGTLLGTATATAGGTYSVGLNAAQINGQVLSIVATDASTNASTPLTYTAADTQAPDAVTNLSISADHSQLAGRGEVGATVEVTDAVGTSVGTGIVAANGTFVIDLTPGIVANAVLTVVQTDTSNNTSLSADLTVPVNPAPDAPTNVVLEADGVTLAGGAVANSTITVYSATGTVLGTGTTDADGAFTVTLSSPQTNGQTLSVTASTATGGASLPTEVVAADTTAPDPLSGLAVTGAGLLVTGHGEAGATVTVTSATGAVLGTGLVNAAGTFTVTLNAAQTNGQLLTAVQTDTHANTSTAVTVQAADTTAPVAPSLLALDTAGLVLSGLGETGATVTVTNAAGTVLGTGTVVGGTFAVTLSAAQLNGQTLTVSQADTAGNVSAGTALVANDTTAPAQLANLALTGTGLQVTGTGEAGATVTVTSATGTVLGTTQVGSAGTFTVTLGTAQLNGQVLTLVQTDAAGNTSLASTLTATDTQAPAAPTTLALAVDGTTLTGAGEAGATVTVSSAGVTLGTAVVGTGGTFTVTLSSAQLDGQVLTVRQADAAGNVSATASLTAPDTTAPAAPTGVLVNASGTVVTGTGVAGSTVKVLLGTTVLGTTTVAANGSFSVALTTAQINSQVLSVTQADPSGNVSVAATATAPDLTPPAAAGTLLVSADGLTVSGTGEANSTVTIKAASGLVLGTGTVGGTGVFSVNLSTAQINGETLSVSLTDNKGNVSTAVTVVAPDIDANAPVTASNDLAVATVNLTPVTTTAHYTDSFTTLLAGFSKAYTFTVGSGTSVTSTLTLTAGSLVSLLTGVSYTLQVKDASGNWVTLDVNGNRGILDLLTINTQEVQVQISSLLAGDYRLVVSSSGIGVLTTVTTDLSQQTSSLTQFTGSAGVATTGNVLTDTGTNGLADQLGPDSAAVLQIAKNGTFVTAASGAGTTVQGLYGTLVIHADGSYTYTANGATSSIGQVDTFTYQLVHANGLTATATLYVRIESPQSTETWSSTNLAAAATVVDATYDIASTSITLAAKEVTSTATLGTLSVPLLGGANATYTTSVAANTVSDLTVTLNASNLLSLASSLTLGLYKLNTSTGQYVLVKSVSGGALLSLGGNNYGVTFDDQTAGTYQVKVTVTGIGLASSITTSITNVATYTNQYVVGSYTPVSGNLLTDTAGGGADLLGSTYTVLSVLLAGTYVTPGYNGTTIAGTYGSLLVHADGSYTYTLNAGLTDAAIGHTDVFTYELTHPNGTTDISTLTIDLTQAGATATTFSALVSDDSTTATTTATAATTSTEVLQGTDGNDTLDAIHGGAVTIIGGAGNDTMIVHDQNFASVDGGTGTDTLMWDGGDATIDLGTLASRIHNIEVLDLNSTSAVALTLNLADMLAVIESGDTKLIIKGNSQDSVHMTDTWTASGTETADGVSYTQYTPEQDPSHHLWVQSGVHVV</sequence>
<feature type="domain" description="Bacterial Ig" evidence="2">
    <location>
        <begin position="2290"/>
        <end position="2372"/>
    </location>
</feature>
<feature type="domain" description="Bacterial Ig" evidence="2">
    <location>
        <begin position="246"/>
        <end position="328"/>
    </location>
</feature>
<dbReference type="Pfam" id="PF22783">
    <property type="entry name" value="BapA_N"/>
    <property type="match status" value="1"/>
</dbReference>
<feature type="region of interest" description="Disordered" evidence="1">
    <location>
        <begin position="142"/>
        <end position="165"/>
    </location>
</feature>
<feature type="compositionally biased region" description="Gly residues" evidence="1">
    <location>
        <begin position="142"/>
        <end position="151"/>
    </location>
</feature>
<feature type="domain" description="Bacterial Ig" evidence="2">
    <location>
        <begin position="2885"/>
        <end position="2967"/>
    </location>
</feature>
<feature type="domain" description="Bacterial Ig" evidence="2">
    <location>
        <begin position="762"/>
        <end position="843"/>
    </location>
</feature>
<dbReference type="KEGG" id="pez:HWQ56_16775"/>
<feature type="domain" description="Bacterial Ig" evidence="2">
    <location>
        <begin position="2375"/>
        <end position="2457"/>
    </location>
</feature>
<feature type="domain" description="Biofilm-associated protein BapA-like prefix-like" evidence="3">
    <location>
        <begin position="1"/>
        <end position="123"/>
    </location>
</feature>
<feature type="domain" description="Bacterial Ig" evidence="2">
    <location>
        <begin position="1272"/>
        <end position="1353"/>
    </location>
</feature>
<evidence type="ECO:0000313" key="4">
    <source>
        <dbReference type="EMBL" id="QKZ05355.1"/>
    </source>
</evidence>
<feature type="domain" description="Bacterial Ig" evidence="2">
    <location>
        <begin position="3140"/>
        <end position="3222"/>
    </location>
</feature>
<feature type="domain" description="Bacterial Ig" evidence="2">
    <location>
        <begin position="2123"/>
        <end position="2202"/>
    </location>
</feature>
<accession>A0A7D5D9K9</accession>
<feature type="domain" description="Bacterial Ig" evidence="2">
    <location>
        <begin position="592"/>
        <end position="673"/>
    </location>
</feature>
<dbReference type="RefSeq" id="WP_176571221.1">
    <property type="nucleotide sequence ID" value="NZ_CP056030.1"/>
</dbReference>
<feature type="domain" description="Bacterial Ig" evidence="2">
    <location>
        <begin position="1951"/>
        <end position="2032"/>
    </location>
</feature>
<dbReference type="InterPro" id="IPR041498">
    <property type="entry name" value="Big_6"/>
</dbReference>
<dbReference type="InterPro" id="IPR013783">
    <property type="entry name" value="Ig-like_fold"/>
</dbReference>
<feature type="domain" description="Bacterial Ig" evidence="2">
    <location>
        <begin position="3563"/>
        <end position="3644"/>
    </location>
</feature>
<evidence type="ECO:0000256" key="1">
    <source>
        <dbReference type="SAM" id="MobiDB-lite"/>
    </source>
</evidence>
<feature type="domain" description="Bacterial Ig" evidence="2">
    <location>
        <begin position="1356"/>
        <end position="1438"/>
    </location>
</feature>
<evidence type="ECO:0000259" key="3">
    <source>
        <dbReference type="Pfam" id="PF22783"/>
    </source>
</evidence>
<dbReference type="SUPFAM" id="SSF51120">
    <property type="entry name" value="beta-Roll"/>
    <property type="match status" value="1"/>
</dbReference>
<dbReference type="InterPro" id="IPR048051">
    <property type="entry name" value="BapA-like_prefix-like"/>
</dbReference>
<dbReference type="Proteomes" id="UP000509568">
    <property type="component" value="Chromosome"/>
</dbReference>
<dbReference type="NCBIfam" id="NF045619">
    <property type="entry name" value="adhes_GNV_Cterm"/>
    <property type="match status" value="1"/>
</dbReference>
<feature type="domain" description="Bacterial Ig" evidence="2">
    <location>
        <begin position="1527"/>
        <end position="1607"/>
    </location>
</feature>
<feature type="domain" description="Bacterial Ig" evidence="2">
    <location>
        <begin position="3309"/>
        <end position="3391"/>
    </location>
</feature>
<keyword evidence="5" id="KW-1185">Reference proteome</keyword>
<feature type="domain" description="Bacterial Ig" evidence="2">
    <location>
        <begin position="2205"/>
        <end position="2287"/>
    </location>
</feature>
<feature type="domain" description="Bacterial Ig" evidence="2">
    <location>
        <begin position="847"/>
        <end position="928"/>
    </location>
</feature>
<feature type="domain" description="Bacterial Ig" evidence="2">
    <location>
        <begin position="932"/>
        <end position="1013"/>
    </location>
</feature>
<dbReference type="SUPFAM" id="SSF75011">
    <property type="entry name" value="3-carboxy-cis,cis-mucoante lactonizing enzyme"/>
    <property type="match status" value="1"/>
</dbReference>
<feature type="domain" description="Bacterial Ig" evidence="2">
    <location>
        <begin position="1695"/>
        <end position="1777"/>
    </location>
</feature>
<feature type="domain" description="Bacterial Ig" evidence="2">
    <location>
        <begin position="2970"/>
        <end position="3051"/>
    </location>
</feature>
<proteinExistence type="predicted"/>
<feature type="domain" description="Bacterial Ig" evidence="2">
    <location>
        <begin position="3394"/>
        <end position="3475"/>
    </location>
</feature>
<dbReference type="NCBIfam" id="NF033510">
    <property type="entry name" value="Ca_tandemer"/>
    <property type="match status" value="35"/>
</dbReference>
<feature type="domain" description="Bacterial Ig" evidence="2">
    <location>
        <begin position="161"/>
        <end position="243"/>
    </location>
</feature>
<feature type="domain" description="Bacterial Ig" evidence="2">
    <location>
        <begin position="1101"/>
        <end position="1183"/>
    </location>
</feature>
<feature type="domain" description="Bacterial Ig" evidence="2">
    <location>
        <begin position="1781"/>
        <end position="1862"/>
    </location>
</feature>
<feature type="domain" description="Bacterial Ig" evidence="2">
    <location>
        <begin position="1016"/>
        <end position="1098"/>
    </location>
</feature>
<feature type="domain" description="Bacterial Ig" evidence="2">
    <location>
        <begin position="506"/>
        <end position="588"/>
    </location>
</feature>